<dbReference type="InterPro" id="IPR036291">
    <property type="entry name" value="NAD(P)-bd_dom_sf"/>
</dbReference>
<dbReference type="Proteomes" id="UP001415857">
    <property type="component" value="Unassembled WGS sequence"/>
</dbReference>
<dbReference type="InterPro" id="IPR014752">
    <property type="entry name" value="Arrestin-like_C"/>
</dbReference>
<dbReference type="PANTHER" id="PTHR43159:SF2">
    <property type="entry name" value="ENOYL-[ACYL-CARRIER-PROTEIN] REDUCTASE [NADH], CHLOROPLASTIC"/>
    <property type="match status" value="1"/>
</dbReference>
<keyword evidence="4" id="KW-0276">Fatty acid metabolism</keyword>
<comment type="caution">
    <text evidence="8">The sequence shown here is derived from an EMBL/GenBank/DDBJ whole genome shotgun (WGS) entry which is preliminary data.</text>
</comment>
<name>A0AAP0R2H8_LIQFO</name>
<dbReference type="SUPFAM" id="SSF51735">
    <property type="entry name" value="NAD(P)-binding Rossmann-fold domains"/>
    <property type="match status" value="1"/>
</dbReference>
<dbReference type="GO" id="GO:0004318">
    <property type="term" value="F:enoyl-[acyl-carrier-protein] reductase (NADH) activity"/>
    <property type="evidence" value="ECO:0007669"/>
    <property type="project" value="InterPro"/>
</dbReference>
<keyword evidence="7" id="KW-0275">Fatty acid biosynthesis</keyword>
<keyword evidence="3" id="KW-0444">Lipid biosynthesis</keyword>
<evidence type="ECO:0000313" key="9">
    <source>
        <dbReference type="Proteomes" id="UP001415857"/>
    </source>
</evidence>
<evidence type="ECO:0000256" key="6">
    <source>
        <dbReference type="ARBA" id="ARBA00023098"/>
    </source>
</evidence>
<keyword evidence="5" id="KW-0560">Oxidoreductase</keyword>
<dbReference type="GO" id="GO:0006886">
    <property type="term" value="P:intracellular protein transport"/>
    <property type="evidence" value="ECO:0007669"/>
    <property type="project" value="InterPro"/>
</dbReference>
<evidence type="ECO:0000256" key="3">
    <source>
        <dbReference type="ARBA" id="ARBA00022516"/>
    </source>
</evidence>
<dbReference type="InterPro" id="IPR014358">
    <property type="entry name" value="Enoyl-ACP_Rdtase_NADH"/>
</dbReference>
<dbReference type="PANTHER" id="PTHR43159">
    <property type="entry name" value="ENOYL-[ACYL-CARRIER-PROTEIN] REDUCTASE"/>
    <property type="match status" value="1"/>
</dbReference>
<comment type="pathway">
    <text evidence="1">Lipid metabolism.</text>
</comment>
<evidence type="ECO:0000256" key="2">
    <source>
        <dbReference type="ARBA" id="ARBA00009100"/>
    </source>
</evidence>
<evidence type="ECO:0000256" key="7">
    <source>
        <dbReference type="ARBA" id="ARBA00023160"/>
    </source>
</evidence>
<dbReference type="AlphaFoldDB" id="A0AAP0R2H8"/>
<evidence type="ECO:0000256" key="4">
    <source>
        <dbReference type="ARBA" id="ARBA00022832"/>
    </source>
</evidence>
<keyword evidence="9" id="KW-1185">Reference proteome</keyword>
<dbReference type="InterPro" id="IPR028934">
    <property type="entry name" value="Vps26-related"/>
</dbReference>
<accession>A0AAP0R2H8</accession>
<sequence length="228" mass="24422">MVIGVLDVNRSKEKGYGTIVKEGFCDEVSSLMIIGHCKVAFGGKRAFITGVVDDNGYGWAIAKSLAAAGAEILLPDGSLMEINKVYPLDAVFDNPEDVPKDVIEKLFVTIVDMKYGQICGVLVNGEPLEGKIITKFSSPISHHGIRLTVSGSVNSQVRGGSAGVIESLYGVVRPISIVNKSAEVKSSGKIGSGTTEIPFSIILRKPGEDNLERFYETFHGANISIQIY</sequence>
<keyword evidence="6" id="KW-0443">Lipid metabolism</keyword>
<protein>
    <submittedName>
        <fullName evidence="8">Uncharacterized protein</fullName>
    </submittedName>
</protein>
<dbReference type="GO" id="GO:0006633">
    <property type="term" value="P:fatty acid biosynthetic process"/>
    <property type="evidence" value="ECO:0007669"/>
    <property type="project" value="UniProtKB-KW"/>
</dbReference>
<dbReference type="Gene3D" id="2.60.40.640">
    <property type="match status" value="1"/>
</dbReference>
<proteinExistence type="inferred from homology"/>
<dbReference type="Pfam" id="PF03643">
    <property type="entry name" value="Vps26"/>
    <property type="match status" value="1"/>
</dbReference>
<evidence type="ECO:0000256" key="5">
    <source>
        <dbReference type="ARBA" id="ARBA00023002"/>
    </source>
</evidence>
<evidence type="ECO:0000256" key="1">
    <source>
        <dbReference type="ARBA" id="ARBA00005189"/>
    </source>
</evidence>
<comment type="similarity">
    <text evidence="2">Belongs to the VPS26 family.</text>
</comment>
<reference evidence="8 9" key="1">
    <citation type="journal article" date="2024" name="Plant J.">
        <title>Genome sequences and population genomics reveal climatic adaptation and genomic divergence between two closely related sweetgum species.</title>
        <authorList>
            <person name="Xu W.Q."/>
            <person name="Ren C.Q."/>
            <person name="Zhang X.Y."/>
            <person name="Comes H.P."/>
            <person name="Liu X.H."/>
            <person name="Li Y.G."/>
            <person name="Kettle C.J."/>
            <person name="Jalonen R."/>
            <person name="Gaisberger H."/>
            <person name="Ma Y.Z."/>
            <person name="Qiu Y.X."/>
        </authorList>
    </citation>
    <scope>NUCLEOTIDE SEQUENCE [LARGE SCALE GENOMIC DNA]</scope>
    <source>
        <strain evidence="8">Hangzhou</strain>
    </source>
</reference>
<organism evidence="8 9">
    <name type="scientific">Liquidambar formosana</name>
    <name type="common">Formosan gum</name>
    <dbReference type="NCBI Taxonomy" id="63359"/>
    <lineage>
        <taxon>Eukaryota</taxon>
        <taxon>Viridiplantae</taxon>
        <taxon>Streptophyta</taxon>
        <taxon>Embryophyta</taxon>
        <taxon>Tracheophyta</taxon>
        <taxon>Spermatophyta</taxon>
        <taxon>Magnoliopsida</taxon>
        <taxon>eudicotyledons</taxon>
        <taxon>Gunneridae</taxon>
        <taxon>Pentapetalae</taxon>
        <taxon>Saxifragales</taxon>
        <taxon>Altingiaceae</taxon>
        <taxon>Liquidambar</taxon>
    </lineage>
</organism>
<dbReference type="EMBL" id="JBBPBK010000213">
    <property type="protein sequence ID" value="KAK9266174.1"/>
    <property type="molecule type" value="Genomic_DNA"/>
</dbReference>
<evidence type="ECO:0000313" key="8">
    <source>
        <dbReference type="EMBL" id="KAK9266174.1"/>
    </source>
</evidence>
<gene>
    <name evidence="8" type="ORF">L1049_027239</name>
</gene>